<dbReference type="eggNOG" id="KOG0619">
    <property type="taxonomic scope" value="Eukaryota"/>
</dbReference>
<comment type="subcellular location">
    <subcellularLocation>
        <location evidence="1">Membrane</location>
        <topology evidence="1">Single-pass type I membrane protein</topology>
    </subcellularLocation>
</comment>
<dbReference type="InterPro" id="IPR017241">
    <property type="entry name" value="Toll-like_receptor"/>
</dbReference>
<dbReference type="CTD" id="20200152"/>
<dbReference type="InterPro" id="IPR000157">
    <property type="entry name" value="TIR_dom"/>
</dbReference>
<dbReference type="InterPro" id="IPR035897">
    <property type="entry name" value="Toll_tir_struct_dom_sf"/>
</dbReference>
<keyword evidence="9" id="KW-0675">Receptor</keyword>
<dbReference type="Proteomes" id="UP000015101">
    <property type="component" value="Unassembled WGS sequence"/>
</dbReference>
<evidence type="ECO:0000313" key="16">
    <source>
        <dbReference type="Proteomes" id="UP000015101"/>
    </source>
</evidence>
<evidence type="ECO:0000313" key="15">
    <source>
        <dbReference type="EnsemblMetazoa" id="HelroP163616"/>
    </source>
</evidence>
<feature type="chain" id="PRO_5010980049" description="TIR domain-containing protein" evidence="12">
    <location>
        <begin position="22"/>
        <end position="873"/>
    </location>
</feature>
<accession>T1EUA2</accession>
<dbReference type="EMBL" id="KB097495">
    <property type="protein sequence ID" value="ESN96542.1"/>
    <property type="molecule type" value="Genomic_DNA"/>
</dbReference>
<comment type="similarity">
    <text evidence="2">Belongs to the Toll-like receptor family.</text>
</comment>
<keyword evidence="3" id="KW-0433">Leucine-rich repeat</keyword>
<evidence type="ECO:0000256" key="4">
    <source>
        <dbReference type="ARBA" id="ARBA00022692"/>
    </source>
</evidence>
<dbReference type="EMBL" id="AMQM01001409">
    <property type="status" value="NOT_ANNOTATED_CDS"/>
    <property type="molecule type" value="Genomic_DNA"/>
</dbReference>
<evidence type="ECO:0000256" key="9">
    <source>
        <dbReference type="ARBA" id="ARBA00023170"/>
    </source>
</evidence>
<dbReference type="OMA" id="CNCETIK"/>
<organism evidence="15 16">
    <name type="scientific">Helobdella robusta</name>
    <name type="common">Californian leech</name>
    <dbReference type="NCBI Taxonomy" id="6412"/>
    <lineage>
        <taxon>Eukaryota</taxon>
        <taxon>Metazoa</taxon>
        <taxon>Spiralia</taxon>
        <taxon>Lophotrochozoa</taxon>
        <taxon>Annelida</taxon>
        <taxon>Clitellata</taxon>
        <taxon>Hirudinea</taxon>
        <taxon>Rhynchobdellida</taxon>
        <taxon>Glossiphoniidae</taxon>
        <taxon>Helobdella</taxon>
    </lineage>
</organism>
<reference evidence="16" key="1">
    <citation type="submission" date="2012-12" db="EMBL/GenBank/DDBJ databases">
        <authorList>
            <person name="Hellsten U."/>
            <person name="Grimwood J."/>
            <person name="Chapman J.A."/>
            <person name="Shapiro H."/>
            <person name="Aerts A."/>
            <person name="Otillar R.P."/>
            <person name="Terry A.Y."/>
            <person name="Boore J.L."/>
            <person name="Simakov O."/>
            <person name="Marletaz F."/>
            <person name="Cho S.-J."/>
            <person name="Edsinger-Gonzales E."/>
            <person name="Havlak P."/>
            <person name="Kuo D.-H."/>
            <person name="Larsson T."/>
            <person name="Lv J."/>
            <person name="Arendt D."/>
            <person name="Savage R."/>
            <person name="Osoegawa K."/>
            <person name="de Jong P."/>
            <person name="Lindberg D.R."/>
            <person name="Seaver E.C."/>
            <person name="Weisblat D.A."/>
            <person name="Putnam N.H."/>
            <person name="Grigoriev I.V."/>
            <person name="Rokhsar D.S."/>
        </authorList>
    </citation>
    <scope>NUCLEOTIDE SEQUENCE</scope>
</reference>
<dbReference type="SMART" id="SM00369">
    <property type="entry name" value="LRR_TYP"/>
    <property type="match status" value="6"/>
</dbReference>
<evidence type="ECO:0000256" key="1">
    <source>
        <dbReference type="ARBA" id="ARBA00004479"/>
    </source>
</evidence>
<keyword evidence="8 11" id="KW-0472">Membrane</keyword>
<dbReference type="SMART" id="SM00255">
    <property type="entry name" value="TIR"/>
    <property type="match status" value="1"/>
</dbReference>
<dbReference type="PANTHER" id="PTHR24365:SF530">
    <property type="entry name" value="MSTPROX-RELATED"/>
    <property type="match status" value="1"/>
</dbReference>
<dbReference type="SMART" id="SM00365">
    <property type="entry name" value="LRR_SD22"/>
    <property type="match status" value="5"/>
</dbReference>
<dbReference type="GO" id="GO:0005886">
    <property type="term" value="C:plasma membrane"/>
    <property type="evidence" value="ECO:0000318"/>
    <property type="project" value="GO_Central"/>
</dbReference>
<dbReference type="GO" id="GO:0006954">
    <property type="term" value="P:inflammatory response"/>
    <property type="evidence" value="ECO:0000318"/>
    <property type="project" value="GO_Central"/>
</dbReference>
<keyword evidence="4 11" id="KW-0812">Transmembrane</keyword>
<dbReference type="STRING" id="6412.T1EUA2"/>
<dbReference type="AlphaFoldDB" id="T1EUA2"/>
<evidence type="ECO:0000256" key="11">
    <source>
        <dbReference type="SAM" id="Phobius"/>
    </source>
</evidence>
<dbReference type="GO" id="GO:0002224">
    <property type="term" value="P:toll-like receptor signaling pathway"/>
    <property type="evidence" value="ECO:0007669"/>
    <property type="project" value="InterPro"/>
</dbReference>
<dbReference type="SUPFAM" id="SSF52058">
    <property type="entry name" value="L domain-like"/>
    <property type="match status" value="2"/>
</dbReference>
<sequence>MHRGKFFFFCSMIFSIKVVQTELGCYGNDDVCRICSCRSRGEVNCLRANLDSIPENLPWWLRVLNLKRNNITIVHENALRNCSLLKWITLTNNRIQHLPDTLFLNLSVSSIAINSNRITLSDQSKIFSPLSQTLRTLLISGNSNISHKVFQNLKALQFLQIDGNLSGGFGQSFSTLTNLSILKITKPLGIVTEKTFKIFERLPKLHNLSVRAADIKHIEPKAFVHFKNLRYLDLSRNKNFSLIKTFEPLNHVSNSLKSLRLSYLIDDTFTPVTLNKTFFDAMKNKKLQKLWLNKNEILYVENGFLETFKSLTYLDVTYNRLEKVKGLTGMINLVNLTWLNASYQSKRYYEREASEEENFNSMNHNFEHCRAKKQIECDFNVFIGNKPIGDLVWCLIVPRSLKVLTLTNSVNENFDWLPAMLILGKFTLEEFIYQDNGMRSVKGPLIINSPRNARPFKLDLSRNFINCLAPDFLNFSISQRGFVLGELNVEKNELGEQMQSDMFGLTFQCYSNLTILNLSNNKIKKLHKLSFKNLRQLRILNLAENSLQTIEFEISHMKYLQYLDLSRNLLVSLADDTCYVLSGLSSNFSTSLYGNPLQCNCETIKFMKWVQSKKVTINNKNHTNCQNRSSKFITLSNLDSAVNELRFFCNLKLPLIIGGSLVGLLIICSFLGFVLYKYRWDIRYFLMSMQKSKRRCTSFLESRNRYYKYDAFVCYEKSDRRWVVTELLYNLETPDLALGRQSILNGGAVNDCYVDDDKNQFENADDRFLLCIHDRDFELGLGIKHNISMAIHASRKTLLVLTNNFLKSKWCRHELEMASLESLDRECNLVVPVFLEPVEETWDSLSWLTKRYTYLEWFAYDKLVVIKHFRALN</sequence>
<evidence type="ECO:0000256" key="10">
    <source>
        <dbReference type="ARBA" id="ARBA00023180"/>
    </source>
</evidence>
<protein>
    <recommendedName>
        <fullName evidence="13">TIR domain-containing protein</fullName>
    </recommendedName>
</protein>
<dbReference type="EnsemblMetazoa" id="HelroT163616">
    <property type="protein sequence ID" value="HelroP163616"/>
    <property type="gene ID" value="HelroG163616"/>
</dbReference>
<dbReference type="OrthoDB" id="6148273at2759"/>
<keyword evidence="16" id="KW-1185">Reference proteome</keyword>
<reference evidence="15" key="3">
    <citation type="submission" date="2015-06" db="UniProtKB">
        <authorList>
            <consortium name="EnsemblMetazoa"/>
        </authorList>
    </citation>
    <scope>IDENTIFICATION</scope>
</reference>
<dbReference type="GeneID" id="20200152"/>
<dbReference type="eggNOG" id="KOG4641">
    <property type="taxonomic scope" value="Eukaryota"/>
</dbReference>
<dbReference type="PANTHER" id="PTHR24365">
    <property type="entry name" value="TOLL-LIKE RECEPTOR"/>
    <property type="match status" value="1"/>
</dbReference>
<feature type="transmembrane region" description="Helical" evidence="11">
    <location>
        <begin position="653"/>
        <end position="676"/>
    </location>
</feature>
<keyword evidence="7 11" id="KW-1133">Transmembrane helix</keyword>
<evidence type="ECO:0000256" key="3">
    <source>
        <dbReference type="ARBA" id="ARBA00022614"/>
    </source>
</evidence>
<keyword evidence="10" id="KW-0325">Glycoprotein</keyword>
<evidence type="ECO:0000256" key="7">
    <source>
        <dbReference type="ARBA" id="ARBA00022989"/>
    </source>
</evidence>
<dbReference type="KEGG" id="hro:HELRODRAFT_163616"/>
<dbReference type="GO" id="GO:0006955">
    <property type="term" value="P:immune response"/>
    <property type="evidence" value="ECO:0007669"/>
    <property type="project" value="InterPro"/>
</dbReference>
<dbReference type="PIRSF" id="PIRSF037595">
    <property type="entry name" value="Toll-like_receptor"/>
    <property type="match status" value="1"/>
</dbReference>
<name>T1EUA2_HELRO</name>
<evidence type="ECO:0000256" key="12">
    <source>
        <dbReference type="SAM" id="SignalP"/>
    </source>
</evidence>
<dbReference type="PROSITE" id="PS50104">
    <property type="entry name" value="TIR"/>
    <property type="match status" value="1"/>
</dbReference>
<dbReference type="Gene3D" id="3.40.50.10140">
    <property type="entry name" value="Toll/interleukin-1 receptor homology (TIR) domain"/>
    <property type="match status" value="1"/>
</dbReference>
<dbReference type="GO" id="GO:0004888">
    <property type="term" value="F:transmembrane signaling receptor activity"/>
    <property type="evidence" value="ECO:0007669"/>
    <property type="project" value="InterPro"/>
</dbReference>
<evidence type="ECO:0000256" key="8">
    <source>
        <dbReference type="ARBA" id="ARBA00023136"/>
    </source>
</evidence>
<keyword evidence="5 12" id="KW-0732">Signal</keyword>
<dbReference type="SUPFAM" id="SSF52200">
    <property type="entry name" value="Toll/Interleukin receptor TIR domain"/>
    <property type="match status" value="1"/>
</dbReference>
<dbReference type="InterPro" id="IPR003591">
    <property type="entry name" value="Leu-rich_rpt_typical-subtyp"/>
</dbReference>
<dbReference type="InterPro" id="IPR001611">
    <property type="entry name" value="Leu-rich_rpt"/>
</dbReference>
<evidence type="ECO:0000313" key="14">
    <source>
        <dbReference type="EMBL" id="ESN96542.1"/>
    </source>
</evidence>
<dbReference type="PROSITE" id="PS51450">
    <property type="entry name" value="LRR"/>
    <property type="match status" value="2"/>
</dbReference>
<proteinExistence type="inferred from homology"/>
<keyword evidence="6" id="KW-0677">Repeat</keyword>
<dbReference type="InterPro" id="IPR032675">
    <property type="entry name" value="LRR_dom_sf"/>
</dbReference>
<dbReference type="GO" id="GO:0038023">
    <property type="term" value="F:signaling receptor activity"/>
    <property type="evidence" value="ECO:0000318"/>
    <property type="project" value="GO_Central"/>
</dbReference>
<evidence type="ECO:0000256" key="2">
    <source>
        <dbReference type="ARBA" id="ARBA00009634"/>
    </source>
</evidence>
<gene>
    <name evidence="15" type="primary">20200152</name>
    <name evidence="14" type="ORF">HELRODRAFT_163616</name>
</gene>
<dbReference type="Pfam" id="PF01582">
    <property type="entry name" value="TIR"/>
    <property type="match status" value="1"/>
</dbReference>
<dbReference type="RefSeq" id="XP_009025691.1">
    <property type="nucleotide sequence ID" value="XM_009027443.1"/>
</dbReference>
<dbReference type="Gene3D" id="3.80.10.10">
    <property type="entry name" value="Ribonuclease Inhibitor"/>
    <property type="match status" value="4"/>
</dbReference>
<dbReference type="GO" id="GO:0007165">
    <property type="term" value="P:signal transduction"/>
    <property type="evidence" value="ECO:0000318"/>
    <property type="project" value="GO_Central"/>
</dbReference>
<evidence type="ECO:0000259" key="13">
    <source>
        <dbReference type="PROSITE" id="PS50104"/>
    </source>
</evidence>
<feature type="signal peptide" evidence="12">
    <location>
        <begin position="1"/>
        <end position="21"/>
    </location>
</feature>
<reference evidence="14 16" key="2">
    <citation type="journal article" date="2013" name="Nature">
        <title>Insights into bilaterian evolution from three spiralian genomes.</title>
        <authorList>
            <person name="Simakov O."/>
            <person name="Marletaz F."/>
            <person name="Cho S.J."/>
            <person name="Edsinger-Gonzales E."/>
            <person name="Havlak P."/>
            <person name="Hellsten U."/>
            <person name="Kuo D.H."/>
            <person name="Larsson T."/>
            <person name="Lv J."/>
            <person name="Arendt D."/>
            <person name="Savage R."/>
            <person name="Osoegawa K."/>
            <person name="de Jong P."/>
            <person name="Grimwood J."/>
            <person name="Chapman J.A."/>
            <person name="Shapiro H."/>
            <person name="Aerts A."/>
            <person name="Otillar R.P."/>
            <person name="Terry A.Y."/>
            <person name="Boore J.L."/>
            <person name="Grigoriev I.V."/>
            <person name="Lindberg D.R."/>
            <person name="Seaver E.C."/>
            <person name="Weisblat D.A."/>
            <person name="Putnam N.H."/>
            <person name="Rokhsar D.S."/>
        </authorList>
    </citation>
    <scope>NUCLEOTIDE SEQUENCE</scope>
</reference>
<dbReference type="HOGENOM" id="CLU_006000_4_0_1"/>
<dbReference type="InParanoid" id="T1EUA2"/>
<feature type="domain" description="TIR" evidence="13">
    <location>
        <begin position="707"/>
        <end position="866"/>
    </location>
</feature>
<evidence type="ECO:0000256" key="6">
    <source>
        <dbReference type="ARBA" id="ARBA00022737"/>
    </source>
</evidence>
<dbReference type="Pfam" id="PF13855">
    <property type="entry name" value="LRR_8"/>
    <property type="match status" value="2"/>
</dbReference>
<evidence type="ECO:0000256" key="5">
    <source>
        <dbReference type="ARBA" id="ARBA00022729"/>
    </source>
</evidence>